<sequence length="690" mass="76843">MRIPISNRKLTRVGVAVAGCMSLLVVYLAYHDFLARPNGSEFEPRRLEGRPDYIVHQAAPRIQADAPPHTHYGHIDVHTPALLGDRREGRPLERKPDVFSSSPGPPAPQWREPVEKEEGEEEEEEEDDPWPDEDEDWKTEDEDEDTDVGEEDDHTDVPEEEEGEDDEEGEDNEEGETEAGDSWPDMAAFADREMAGPVAEVEKGPSLKHVGHGSMAGRGSEVTTSLPRLGKPKDVGHASVAGHIPEMAPPVPRLGKPKDVPNVAVPQQKNKVSSPRAGNSKTPAVKSEVKSTVKPRANSTAGSKTVGKVSPAKTSEVKKPPPPLPQQQQQQQQKPKAIPVKPEGLLPPRLNKTSAHASADRKYLVYVCDDISWCGGWGDRQRGMVGMYLLARLVDRELRIVMSTPCSISQFYRPHLVNWIPQGDELKSSSHLAINTFTVQNFKLELVDGDFNKKFPQKVLYLKSNQDFYTRLRKNKLYAGKLKRWSGLTSKKGRFRWAWSELMQPTPPLLRRLERVLGSEILIRQGILSHSLLNATERAHPAPSQVGNASLICAHVRVGKNPTIPMDEDFDTFSLDDLPTLRNFLQSKDVRGDARFFVATDYDFVRQQFQTFFGTKLVEYGGKIMHIDRQRNQADACGGFEVALLDQLILSMCDVLVVSRSGFSIHASHVSNSTSPVYVLEGGNISRLVP</sequence>
<dbReference type="GeneID" id="101857650"/>
<feature type="compositionally biased region" description="Basic and acidic residues" evidence="1">
    <location>
        <begin position="84"/>
        <end position="97"/>
    </location>
</feature>
<evidence type="ECO:0000256" key="1">
    <source>
        <dbReference type="SAM" id="MobiDB-lite"/>
    </source>
</evidence>
<feature type="compositionally biased region" description="Low complexity" evidence="1">
    <location>
        <begin position="326"/>
        <end position="342"/>
    </location>
</feature>
<dbReference type="Gene3D" id="3.40.50.11350">
    <property type="match status" value="1"/>
</dbReference>
<evidence type="ECO:0000256" key="2">
    <source>
        <dbReference type="SAM" id="Phobius"/>
    </source>
</evidence>
<keyword evidence="2" id="KW-0812">Transmembrane</keyword>
<evidence type="ECO:0000313" key="3">
    <source>
        <dbReference type="Proteomes" id="UP000694888"/>
    </source>
</evidence>
<dbReference type="Proteomes" id="UP000694888">
    <property type="component" value="Unplaced"/>
</dbReference>
<feature type="compositionally biased region" description="Basic and acidic residues" evidence="1">
    <location>
        <begin position="190"/>
        <end position="205"/>
    </location>
</feature>
<protein>
    <submittedName>
        <fullName evidence="4">Uncharacterized protein LOC101857650</fullName>
    </submittedName>
</protein>
<keyword evidence="3" id="KW-1185">Reference proteome</keyword>
<feature type="transmembrane region" description="Helical" evidence="2">
    <location>
        <begin position="12"/>
        <end position="30"/>
    </location>
</feature>
<keyword evidence="2" id="KW-1133">Transmembrane helix</keyword>
<feature type="compositionally biased region" description="Acidic residues" evidence="1">
    <location>
        <begin position="115"/>
        <end position="179"/>
    </location>
</feature>
<name>A0ABM0JSV6_APLCA</name>
<feature type="region of interest" description="Disordered" evidence="1">
    <location>
        <begin position="65"/>
        <end position="350"/>
    </location>
</feature>
<organism evidence="3 4">
    <name type="scientific">Aplysia californica</name>
    <name type="common">California sea hare</name>
    <dbReference type="NCBI Taxonomy" id="6500"/>
    <lineage>
        <taxon>Eukaryota</taxon>
        <taxon>Metazoa</taxon>
        <taxon>Spiralia</taxon>
        <taxon>Lophotrochozoa</taxon>
        <taxon>Mollusca</taxon>
        <taxon>Gastropoda</taxon>
        <taxon>Heterobranchia</taxon>
        <taxon>Euthyneura</taxon>
        <taxon>Tectipleura</taxon>
        <taxon>Aplysiida</taxon>
        <taxon>Aplysioidea</taxon>
        <taxon>Aplysiidae</taxon>
        <taxon>Aplysia</taxon>
    </lineage>
</organism>
<accession>A0ABM0JSV6</accession>
<dbReference type="RefSeq" id="XP_005100706.3">
    <property type="nucleotide sequence ID" value="XM_005100649.3"/>
</dbReference>
<proteinExistence type="predicted"/>
<reference evidence="4" key="1">
    <citation type="submission" date="2025-08" db="UniProtKB">
        <authorList>
            <consortium name="RefSeq"/>
        </authorList>
    </citation>
    <scope>IDENTIFICATION</scope>
</reference>
<feature type="compositionally biased region" description="Polar residues" evidence="1">
    <location>
        <begin position="265"/>
        <end position="282"/>
    </location>
</feature>
<gene>
    <name evidence="4" type="primary">LOC101857650</name>
</gene>
<keyword evidence="2" id="KW-0472">Membrane</keyword>
<evidence type="ECO:0000313" key="4">
    <source>
        <dbReference type="RefSeq" id="XP_005100706.3"/>
    </source>
</evidence>